<comment type="caution">
    <text evidence="2">The sequence shown here is derived from an EMBL/GenBank/DDBJ whole genome shotgun (WGS) entry which is preliminary data.</text>
</comment>
<name>X1NN93_9ZZZZ</name>
<feature type="non-terminal residue" evidence="2">
    <location>
        <position position="1"/>
    </location>
</feature>
<feature type="non-terminal residue" evidence="2">
    <location>
        <position position="48"/>
    </location>
</feature>
<dbReference type="Pfam" id="PF22837">
    <property type="entry name" value="M_Eco57I_C"/>
    <property type="match status" value="1"/>
</dbReference>
<dbReference type="InterPro" id="IPR054520">
    <property type="entry name" value="M_Eco57I_C"/>
</dbReference>
<organism evidence="2">
    <name type="scientific">marine sediment metagenome</name>
    <dbReference type="NCBI Taxonomy" id="412755"/>
    <lineage>
        <taxon>unclassified sequences</taxon>
        <taxon>metagenomes</taxon>
        <taxon>ecological metagenomes</taxon>
    </lineage>
</organism>
<protein>
    <recommendedName>
        <fullName evidence="1">Type II methyltransferase M.Eco57I C-terminal domain-containing protein</fullName>
    </recommendedName>
</protein>
<proteinExistence type="predicted"/>
<gene>
    <name evidence="2" type="ORF">S06H3_25190</name>
</gene>
<evidence type="ECO:0000259" key="1">
    <source>
        <dbReference type="Pfam" id="PF22837"/>
    </source>
</evidence>
<reference evidence="2" key="1">
    <citation type="journal article" date="2014" name="Front. Microbiol.">
        <title>High frequency of phylogenetically diverse reductive dehalogenase-homologous genes in deep subseafloor sedimentary metagenomes.</title>
        <authorList>
            <person name="Kawai M."/>
            <person name="Futagami T."/>
            <person name="Toyoda A."/>
            <person name="Takaki Y."/>
            <person name="Nishi S."/>
            <person name="Hori S."/>
            <person name="Arai W."/>
            <person name="Tsubouchi T."/>
            <person name="Morono Y."/>
            <person name="Uchiyama I."/>
            <person name="Ito T."/>
            <person name="Fujiyama A."/>
            <person name="Inagaki F."/>
            <person name="Takami H."/>
        </authorList>
    </citation>
    <scope>NUCLEOTIDE SEQUENCE</scope>
    <source>
        <strain evidence="2">Expedition CK06-06</strain>
    </source>
</reference>
<dbReference type="AlphaFoldDB" id="X1NN93"/>
<accession>X1NN93</accession>
<dbReference type="EMBL" id="BARV01014419">
    <property type="protein sequence ID" value="GAI31691.1"/>
    <property type="molecule type" value="Genomic_DNA"/>
</dbReference>
<feature type="domain" description="Type II methyltransferase M.Eco57I C-terminal" evidence="1">
    <location>
        <begin position="5"/>
        <end position="45"/>
    </location>
</feature>
<evidence type="ECO:0000313" key="2">
    <source>
        <dbReference type="EMBL" id="GAI31691.1"/>
    </source>
</evidence>
<sequence length="48" mass="5561">DLDDSNIVEYLKKGEEKGIDKKYLTSHRNPWYAIENRPPAPILVTVFS</sequence>